<evidence type="ECO:0000256" key="1">
    <source>
        <dbReference type="SAM" id="MobiDB-lite"/>
    </source>
</evidence>
<proteinExistence type="predicted"/>
<gene>
    <name evidence="2" type="ORF">CMUS01_05012</name>
</gene>
<dbReference type="EMBL" id="WIGM01000143">
    <property type="protein sequence ID" value="KAF6837502.1"/>
    <property type="molecule type" value="Genomic_DNA"/>
</dbReference>
<comment type="caution">
    <text evidence="2">The sequence shown here is derived from an EMBL/GenBank/DDBJ whole genome shotgun (WGS) entry which is preliminary data.</text>
</comment>
<name>A0A8H6KTP0_9PEZI</name>
<accession>A0A8H6KTP0</accession>
<protein>
    <submittedName>
        <fullName evidence="2">Uncharacterized protein</fullName>
    </submittedName>
</protein>
<keyword evidence="3" id="KW-1185">Reference proteome</keyword>
<evidence type="ECO:0000313" key="2">
    <source>
        <dbReference type="EMBL" id="KAF6837502.1"/>
    </source>
</evidence>
<evidence type="ECO:0000313" key="3">
    <source>
        <dbReference type="Proteomes" id="UP000639643"/>
    </source>
</evidence>
<dbReference type="Proteomes" id="UP000639643">
    <property type="component" value="Unassembled WGS sequence"/>
</dbReference>
<organism evidence="2 3">
    <name type="scientific">Colletotrichum musicola</name>
    <dbReference type="NCBI Taxonomy" id="2175873"/>
    <lineage>
        <taxon>Eukaryota</taxon>
        <taxon>Fungi</taxon>
        <taxon>Dikarya</taxon>
        <taxon>Ascomycota</taxon>
        <taxon>Pezizomycotina</taxon>
        <taxon>Sordariomycetes</taxon>
        <taxon>Hypocreomycetidae</taxon>
        <taxon>Glomerellales</taxon>
        <taxon>Glomerellaceae</taxon>
        <taxon>Colletotrichum</taxon>
        <taxon>Colletotrichum orchidearum species complex</taxon>
    </lineage>
</organism>
<dbReference type="AlphaFoldDB" id="A0A8H6KTP0"/>
<reference evidence="2" key="1">
    <citation type="journal article" date="2020" name="Phytopathology">
        <title>Genome Sequence Resources of Colletotrichum truncatum, C. plurivorum, C. musicola, and C. sojae: Four Species Pathogenic to Soybean (Glycine max).</title>
        <authorList>
            <person name="Rogerio F."/>
            <person name="Boufleur T.R."/>
            <person name="Ciampi-Guillardi M."/>
            <person name="Sukno S.A."/>
            <person name="Thon M.R."/>
            <person name="Massola Junior N.S."/>
            <person name="Baroncelli R."/>
        </authorList>
    </citation>
    <scope>NUCLEOTIDE SEQUENCE</scope>
    <source>
        <strain evidence="2">LFN0074</strain>
    </source>
</reference>
<sequence>MMIRATTTGSGSKKPVGLAEAYREHGSGSFAFSVIRDSRPLAGSPGRLRGVTGLGPSGDERDSKLDRISHCLRSETRARPVSHSTADGGAGSAKDTSIFTLLGTHAYHCNFVTNLLLARLVELRERARDDASHKTLLVPAIWEPSSTARQPFLVDETTPWGSGAACLSTAATLLHPPSGSLVSVSHSITRSASELMPGAVLLPAGAYGLPGNSPEDGRWISWAAVTAPYGIGKLGDSRVKKSRWLHGCASVRLHDGQTVRWPGLLRKIILRTGKRQHIRKAARQRGAFDPFLRDGLLCAMVPNDSASAISTRSAAFSSELSQFALVGHTRDYTVRTMRLAT</sequence>
<feature type="region of interest" description="Disordered" evidence="1">
    <location>
        <begin position="43"/>
        <end position="64"/>
    </location>
</feature>